<name>A0A183DLP7_9BILA</name>
<dbReference type="InterPro" id="IPR013098">
    <property type="entry name" value="Ig_I-set"/>
</dbReference>
<dbReference type="InterPro" id="IPR036179">
    <property type="entry name" value="Ig-like_dom_sf"/>
</dbReference>
<reference evidence="4" key="1">
    <citation type="submission" date="2016-06" db="UniProtKB">
        <authorList>
            <consortium name="WormBaseParasite"/>
        </authorList>
    </citation>
    <scope>IDENTIFICATION</scope>
</reference>
<dbReference type="OrthoDB" id="6107607at2759"/>
<reference evidence="2 3" key="2">
    <citation type="submission" date="2018-11" db="EMBL/GenBank/DDBJ databases">
        <authorList>
            <consortium name="Pathogen Informatics"/>
        </authorList>
    </citation>
    <scope>NUCLEOTIDE SEQUENCE [LARGE SCALE GENOMIC DNA]</scope>
</reference>
<proteinExistence type="predicted"/>
<feature type="domain" description="Immunoglobulin I-set" evidence="1">
    <location>
        <begin position="9"/>
        <end position="65"/>
    </location>
</feature>
<accession>A0A183DLP7</accession>
<organism evidence="4">
    <name type="scientific">Gongylonema pulchrum</name>
    <dbReference type="NCBI Taxonomy" id="637853"/>
    <lineage>
        <taxon>Eukaryota</taxon>
        <taxon>Metazoa</taxon>
        <taxon>Ecdysozoa</taxon>
        <taxon>Nematoda</taxon>
        <taxon>Chromadorea</taxon>
        <taxon>Rhabditida</taxon>
        <taxon>Spirurina</taxon>
        <taxon>Spiruromorpha</taxon>
        <taxon>Spiruroidea</taxon>
        <taxon>Gongylonematidae</taxon>
        <taxon>Gongylonema</taxon>
    </lineage>
</organism>
<dbReference type="WBParaSite" id="GPUH_0000964901-mRNA-1">
    <property type="protein sequence ID" value="GPUH_0000964901-mRNA-1"/>
    <property type="gene ID" value="GPUH_0000964901"/>
</dbReference>
<protein>
    <submittedName>
        <fullName evidence="4">I-set domain-containing protein</fullName>
    </submittedName>
</protein>
<evidence type="ECO:0000259" key="1">
    <source>
        <dbReference type="Pfam" id="PF07679"/>
    </source>
</evidence>
<evidence type="ECO:0000313" key="2">
    <source>
        <dbReference type="EMBL" id="VDK75044.1"/>
    </source>
</evidence>
<dbReference type="Pfam" id="PF07679">
    <property type="entry name" value="I-set"/>
    <property type="match status" value="1"/>
</dbReference>
<dbReference type="EMBL" id="UYRT01032459">
    <property type="protein sequence ID" value="VDK75044.1"/>
    <property type="molecule type" value="Genomic_DNA"/>
</dbReference>
<dbReference type="InterPro" id="IPR013783">
    <property type="entry name" value="Ig-like_fold"/>
</dbReference>
<evidence type="ECO:0000313" key="3">
    <source>
        <dbReference type="Proteomes" id="UP000271098"/>
    </source>
</evidence>
<keyword evidence="3" id="KW-1185">Reference proteome</keyword>
<gene>
    <name evidence="2" type="ORF">GPUH_LOCUS9639</name>
</gene>
<dbReference type="AlphaFoldDB" id="A0A183DLP7"/>
<evidence type="ECO:0000313" key="4">
    <source>
        <dbReference type="WBParaSite" id="GPUH_0000964901-mRNA-1"/>
    </source>
</evidence>
<dbReference type="Gene3D" id="2.60.40.10">
    <property type="entry name" value="Immunoglobulins"/>
    <property type="match status" value="1"/>
</dbReference>
<sequence>MQIVVTLEYKNGQEITPSDKAKPKTVNDKNYQLEIRDAEEDDGAEYKVVLSNDEGSADSSCALIVKLPPERPTIKKGIEDQFIPIGKPLEIAIEVFYYSFSNQFIKIKQQDLHQIN</sequence>
<dbReference type="Proteomes" id="UP000271098">
    <property type="component" value="Unassembled WGS sequence"/>
</dbReference>
<dbReference type="SUPFAM" id="SSF48726">
    <property type="entry name" value="Immunoglobulin"/>
    <property type="match status" value="1"/>
</dbReference>